<feature type="transmembrane region" description="Helical" evidence="2">
    <location>
        <begin position="296"/>
        <end position="322"/>
    </location>
</feature>
<feature type="compositionally biased region" description="Low complexity" evidence="1">
    <location>
        <begin position="684"/>
        <end position="702"/>
    </location>
</feature>
<name>A0A4P9WGP4_9FUNG</name>
<gene>
    <name evidence="3" type="ORF">BDK51DRAFT_33421</name>
</gene>
<dbReference type="EMBL" id="KZ995275">
    <property type="protein sequence ID" value="RKO91003.1"/>
    <property type="molecule type" value="Genomic_DNA"/>
</dbReference>
<proteinExistence type="predicted"/>
<reference evidence="4" key="1">
    <citation type="journal article" date="2018" name="Nat. Microbiol.">
        <title>Leveraging single-cell genomics to expand the fungal tree of life.</title>
        <authorList>
            <person name="Ahrendt S.R."/>
            <person name="Quandt C.A."/>
            <person name="Ciobanu D."/>
            <person name="Clum A."/>
            <person name="Salamov A."/>
            <person name="Andreopoulos B."/>
            <person name="Cheng J.F."/>
            <person name="Woyke T."/>
            <person name="Pelin A."/>
            <person name="Henrissat B."/>
            <person name="Reynolds N.K."/>
            <person name="Benny G.L."/>
            <person name="Smith M.E."/>
            <person name="James T.Y."/>
            <person name="Grigoriev I.V."/>
        </authorList>
    </citation>
    <scope>NUCLEOTIDE SEQUENCE [LARGE SCALE GENOMIC DNA]</scope>
</reference>
<keyword evidence="2" id="KW-0812">Transmembrane</keyword>
<feature type="region of interest" description="Disordered" evidence="1">
    <location>
        <begin position="1"/>
        <end position="43"/>
    </location>
</feature>
<evidence type="ECO:0000313" key="4">
    <source>
        <dbReference type="Proteomes" id="UP000269721"/>
    </source>
</evidence>
<feature type="transmembrane region" description="Helical" evidence="2">
    <location>
        <begin position="405"/>
        <end position="426"/>
    </location>
</feature>
<feature type="transmembrane region" description="Helical" evidence="2">
    <location>
        <begin position="176"/>
        <end position="195"/>
    </location>
</feature>
<protein>
    <submittedName>
        <fullName evidence="3">Uncharacterized protein</fullName>
    </submittedName>
</protein>
<feature type="transmembrane region" description="Helical" evidence="2">
    <location>
        <begin position="516"/>
        <end position="534"/>
    </location>
</feature>
<accession>A0A4P9WGP4</accession>
<evidence type="ECO:0000256" key="2">
    <source>
        <dbReference type="SAM" id="Phobius"/>
    </source>
</evidence>
<evidence type="ECO:0000313" key="3">
    <source>
        <dbReference type="EMBL" id="RKO91003.1"/>
    </source>
</evidence>
<organism evidence="3 4">
    <name type="scientific">Blyttiomyces helicus</name>
    <dbReference type="NCBI Taxonomy" id="388810"/>
    <lineage>
        <taxon>Eukaryota</taxon>
        <taxon>Fungi</taxon>
        <taxon>Fungi incertae sedis</taxon>
        <taxon>Chytridiomycota</taxon>
        <taxon>Chytridiomycota incertae sedis</taxon>
        <taxon>Chytridiomycetes</taxon>
        <taxon>Chytridiomycetes incertae sedis</taxon>
        <taxon>Blyttiomyces</taxon>
    </lineage>
</organism>
<feature type="transmembrane region" description="Helical" evidence="2">
    <location>
        <begin position="133"/>
        <end position="156"/>
    </location>
</feature>
<dbReference type="AlphaFoldDB" id="A0A4P9WGP4"/>
<keyword evidence="2" id="KW-1133">Transmembrane helix</keyword>
<dbReference type="Proteomes" id="UP000269721">
    <property type="component" value="Unassembled WGS sequence"/>
</dbReference>
<feature type="transmembrane region" description="Helical" evidence="2">
    <location>
        <begin position="253"/>
        <end position="275"/>
    </location>
</feature>
<feature type="transmembrane region" description="Helical" evidence="2">
    <location>
        <begin position="207"/>
        <end position="226"/>
    </location>
</feature>
<keyword evidence="2" id="KW-0472">Membrane</keyword>
<feature type="region of interest" description="Disordered" evidence="1">
    <location>
        <begin position="681"/>
        <end position="702"/>
    </location>
</feature>
<sequence length="702" mass="78020">MGMGSRQRATAAESKAIKRQLGEPIKIATAKRKSSGDTGRGKVCREAQPALSDLQMIVIGGESRGQSSRPMDNSLWTCAPSLKTSAAPPGTVPLTRDPSDRSVVVAVPPDTVTNLAPPAVPTVRSSLHEALRYYATSFAFSMLMAALMTALIWASSRVEWHSQDTRAPHLFDQRKFTILCAATAIFCLQTYTALLSICVRGVVRGNITLWTSIAWSFLVMLSYALILEHGMSRPEREVRGRRFAGVGRAFEDWFYYIDSAIIIVSHIVGSFLAGWEGVGIDAPTNGRRNPARAKHALDFMVSEMVITICAIAYGSSLIPIYVSLSVGFTLPVPSWWKLVVVFQDTLFVDDIFQLFLHPAFCHTDDKQVLMEAVPASTLVGKILARKQKITVPDTLLMAHSQVHAVIYQTQMVASLGSLVEVFYSVLAIHMSRMVWRSVMYHDSVLRVYTRHLLRKGAEEEEVKENMVKAKVRSKCPMSSRFAGPETQQGPPIANLTLPCHGLFRFTCGLNAQKYEIIMENTSIIIALMMWVFFYPMRDIFALSPMVDIMKAGPLASSIAIQLGVASLFDVATRILNQYHGSRLPFQEVWKGLVQYRWRVVTIVGGLPLERGVIAMLEGGWGMLAQIYMIARFSSWVNWLAIRWGGEGEQREVPWRELLGESPVTHQENVAKMPQRMTNERLDALSPPLSSRNLPPSLAFAAP</sequence>
<evidence type="ECO:0000256" key="1">
    <source>
        <dbReference type="SAM" id="MobiDB-lite"/>
    </source>
</evidence>
<keyword evidence="4" id="KW-1185">Reference proteome</keyword>